<proteinExistence type="predicted"/>
<dbReference type="Proteomes" id="UP000553632">
    <property type="component" value="Unassembled WGS sequence"/>
</dbReference>
<evidence type="ECO:0000256" key="1">
    <source>
        <dbReference type="SAM" id="MobiDB-lite"/>
    </source>
</evidence>
<protein>
    <submittedName>
        <fullName evidence="2">Uncharacterized protein</fullName>
    </submittedName>
</protein>
<accession>A0A7J6U8F3</accession>
<name>A0A7J6U8F3_PEROL</name>
<sequence length="159" mass="17551">MYKTAQVLYTIFSTAGAFALKDQISAGLSSYRVQSSNDSLEDPQFDESPEFEKSVDSSRAGEPYYMPKGKCHFDPRSRQVWGCSCEGEAYGVISGGYTVYWVVCAHDCETTRNCPSPPMGGKECYPGGYCVIICEADRDCPESGFCVNFEGHKGCMYKP</sequence>
<evidence type="ECO:0000313" key="2">
    <source>
        <dbReference type="EMBL" id="KAF4753040.1"/>
    </source>
</evidence>
<dbReference type="EMBL" id="JABANO010005700">
    <property type="protein sequence ID" value="KAF4753040.1"/>
    <property type="molecule type" value="Genomic_DNA"/>
</dbReference>
<organism evidence="2 3">
    <name type="scientific">Perkinsus olseni</name>
    <name type="common">Perkinsus atlanticus</name>
    <dbReference type="NCBI Taxonomy" id="32597"/>
    <lineage>
        <taxon>Eukaryota</taxon>
        <taxon>Sar</taxon>
        <taxon>Alveolata</taxon>
        <taxon>Perkinsozoa</taxon>
        <taxon>Perkinsea</taxon>
        <taxon>Perkinsida</taxon>
        <taxon>Perkinsidae</taxon>
        <taxon>Perkinsus</taxon>
    </lineage>
</organism>
<gene>
    <name evidence="2" type="ORF">FOZ63_034120</name>
</gene>
<comment type="caution">
    <text evidence="2">The sequence shown here is derived from an EMBL/GenBank/DDBJ whole genome shotgun (WGS) entry which is preliminary data.</text>
</comment>
<evidence type="ECO:0000313" key="3">
    <source>
        <dbReference type="Proteomes" id="UP000553632"/>
    </source>
</evidence>
<keyword evidence="3" id="KW-1185">Reference proteome</keyword>
<reference evidence="2 3" key="1">
    <citation type="submission" date="2020-04" db="EMBL/GenBank/DDBJ databases">
        <title>Perkinsus olseni comparative genomics.</title>
        <authorList>
            <person name="Bogema D.R."/>
        </authorList>
    </citation>
    <scope>NUCLEOTIDE SEQUENCE [LARGE SCALE GENOMIC DNA]</scope>
    <source>
        <strain evidence="2 3">ATCC PRA-207</strain>
    </source>
</reference>
<dbReference type="AlphaFoldDB" id="A0A7J6U8F3"/>
<feature type="region of interest" description="Disordered" evidence="1">
    <location>
        <begin position="37"/>
        <end position="60"/>
    </location>
</feature>
<feature type="compositionally biased region" description="Acidic residues" evidence="1">
    <location>
        <begin position="39"/>
        <end position="49"/>
    </location>
</feature>